<sequence>MPPPAVKRILVVGAGAAGMSCAHQLAQHPDKFDVTLIDAVDYCGGQAFSIPIDAERHGASWLNQGVQGGSNIFRHTMHMFRKQGHDVTPVNLHVSFGKGDNFWTNVFPTELVARLHKDIARFNTALRWVRRTEPLWAVVPIKTFAKIWRFSDEFVLSMLMPSIALFLGTGNATPDVPTIILERIFTSPTYGMWYPPDKRSLASNEPPMVVFPEFGAFYGDWHKDLERRGITVRLSTKLLEVVERDNKYVRVKLRGVDERETDEEYDELVLCVLADTAKRILGKKSRWVERKVLGAAKFSDDITVTHNDTAYMEKWYTNRFDEGKAVTTLGDRDESERVERGRKEFKPMYYIKQTPADPAKLEMCFDCSNYQAQFSRDLPFEKHVFQTIFLNKAHRETWSYDEIERDKIIREDWWHQLCHAWTHYAFVVPWMWLLNGKKSVTFAGSWTLVNAHEVAVLSGIAAAQRLGAEYPIELEQEEDGFALLCFKLYYLLSHGKYYRGRKGLKKLKGDGTGTGFGRKGDEPQATEGDSSVSTGAVRKSVSGGV</sequence>
<dbReference type="OrthoDB" id="2019015at2759"/>
<reference evidence="2 3" key="1">
    <citation type="journal article" date="2010" name="Nat. Biotechnol.">
        <title>Genome sequence of the model mushroom Schizophyllum commune.</title>
        <authorList>
            <person name="Ohm R.A."/>
            <person name="de Jong J.F."/>
            <person name="Lugones L.G."/>
            <person name="Aerts A."/>
            <person name="Kothe E."/>
            <person name="Stajich J.E."/>
            <person name="de Vries R.P."/>
            <person name="Record E."/>
            <person name="Levasseur A."/>
            <person name="Baker S.E."/>
            <person name="Bartholomew K.A."/>
            <person name="Coutinho P.M."/>
            <person name="Erdmann S."/>
            <person name="Fowler T.J."/>
            <person name="Gathman A.C."/>
            <person name="Lombard V."/>
            <person name="Henrissat B."/>
            <person name="Knabe N."/>
            <person name="Kuees U."/>
            <person name="Lilly W.W."/>
            <person name="Lindquist E."/>
            <person name="Lucas S."/>
            <person name="Magnuson J.K."/>
            <person name="Piumi F."/>
            <person name="Raudaskoski M."/>
            <person name="Salamov A."/>
            <person name="Schmutz J."/>
            <person name="Schwarze F.W.M.R."/>
            <person name="vanKuyk P.A."/>
            <person name="Horton J.S."/>
            <person name="Grigoriev I.V."/>
            <person name="Woesten H.A.B."/>
        </authorList>
    </citation>
    <scope>NUCLEOTIDE SEQUENCE [LARGE SCALE GENOMIC DNA]</scope>
    <source>
        <strain evidence="3">H4-8 / FGSC 9210</strain>
    </source>
</reference>
<dbReference type="PANTHER" id="PTHR42923:SF20">
    <property type="entry name" value="FLAVIN-CONTAINING AMINE OXIDASEDEHYDROGENASE"/>
    <property type="match status" value="1"/>
</dbReference>
<dbReference type="SUPFAM" id="SSF51905">
    <property type="entry name" value="FAD/NAD(P)-binding domain"/>
    <property type="match status" value="1"/>
</dbReference>
<proteinExistence type="predicted"/>
<dbReference type="InterPro" id="IPR050464">
    <property type="entry name" value="Zeta_carotene_desat/Oxidored"/>
</dbReference>
<evidence type="ECO:0000313" key="3">
    <source>
        <dbReference type="Proteomes" id="UP000007431"/>
    </source>
</evidence>
<dbReference type="GeneID" id="9593125"/>
<gene>
    <name evidence="2" type="ORF">SCHCODRAFT_61670</name>
</gene>
<dbReference type="KEGG" id="scm:SCHCO_02517867"/>
<name>D8QJ68_SCHCM</name>
<dbReference type="PROSITE" id="PS51257">
    <property type="entry name" value="PROKAR_LIPOPROTEIN"/>
    <property type="match status" value="1"/>
</dbReference>
<dbReference type="VEuPathDB" id="FungiDB:SCHCODRAFT_02517867"/>
<dbReference type="AlphaFoldDB" id="D8QJ68"/>
<accession>D8QJ68</accession>
<dbReference type="RefSeq" id="XP_003026846.1">
    <property type="nucleotide sequence ID" value="XM_003026800.1"/>
</dbReference>
<evidence type="ECO:0000313" key="2">
    <source>
        <dbReference type="EMBL" id="EFI91943.1"/>
    </source>
</evidence>
<dbReference type="Proteomes" id="UP000007431">
    <property type="component" value="Unassembled WGS sequence"/>
</dbReference>
<feature type="region of interest" description="Disordered" evidence="1">
    <location>
        <begin position="510"/>
        <end position="545"/>
    </location>
</feature>
<dbReference type="EMBL" id="GL377314">
    <property type="protein sequence ID" value="EFI91943.1"/>
    <property type="molecule type" value="Genomic_DNA"/>
</dbReference>
<dbReference type="Gene3D" id="1.10.405.20">
    <property type="match status" value="1"/>
</dbReference>
<dbReference type="OMA" id="VVPWMMF"/>
<dbReference type="eggNOG" id="ENOG502QPN7">
    <property type="taxonomic scope" value="Eukaryota"/>
</dbReference>
<evidence type="ECO:0008006" key="4">
    <source>
        <dbReference type="Google" id="ProtNLM"/>
    </source>
</evidence>
<keyword evidence="3" id="KW-1185">Reference proteome</keyword>
<dbReference type="STRING" id="578458.D8QJ68"/>
<dbReference type="PANTHER" id="PTHR42923">
    <property type="entry name" value="PROTOPORPHYRINOGEN OXIDASE"/>
    <property type="match status" value="1"/>
</dbReference>
<dbReference type="Pfam" id="PF13450">
    <property type="entry name" value="NAD_binding_8"/>
    <property type="match status" value="1"/>
</dbReference>
<protein>
    <recommendedName>
        <fullName evidence="4">Amine oxidase domain-containing protein</fullName>
    </recommendedName>
</protein>
<dbReference type="Gene3D" id="3.50.50.60">
    <property type="entry name" value="FAD/NAD(P)-binding domain"/>
    <property type="match status" value="1"/>
</dbReference>
<dbReference type="InterPro" id="IPR036188">
    <property type="entry name" value="FAD/NAD-bd_sf"/>
</dbReference>
<dbReference type="InParanoid" id="D8QJ68"/>
<dbReference type="HOGENOM" id="CLU_019746_0_0_1"/>
<evidence type="ECO:0000256" key="1">
    <source>
        <dbReference type="SAM" id="MobiDB-lite"/>
    </source>
</evidence>
<dbReference type="GO" id="GO:0016491">
    <property type="term" value="F:oxidoreductase activity"/>
    <property type="evidence" value="ECO:0007669"/>
    <property type="project" value="TreeGrafter"/>
</dbReference>
<organism evidence="3">
    <name type="scientific">Schizophyllum commune (strain H4-8 / FGSC 9210)</name>
    <name type="common">Split gill fungus</name>
    <dbReference type="NCBI Taxonomy" id="578458"/>
    <lineage>
        <taxon>Eukaryota</taxon>
        <taxon>Fungi</taxon>
        <taxon>Dikarya</taxon>
        <taxon>Basidiomycota</taxon>
        <taxon>Agaricomycotina</taxon>
        <taxon>Agaricomycetes</taxon>
        <taxon>Agaricomycetidae</taxon>
        <taxon>Agaricales</taxon>
        <taxon>Schizophyllaceae</taxon>
        <taxon>Schizophyllum</taxon>
    </lineage>
</organism>